<reference evidence="1" key="1">
    <citation type="submission" date="2022-01" db="UniProtKB">
        <authorList>
            <consortium name="EnsemblMetazoa"/>
        </authorList>
    </citation>
    <scope>IDENTIFICATION</scope>
</reference>
<dbReference type="Pfam" id="PF14895">
    <property type="entry name" value="PPPI_inhib"/>
    <property type="match status" value="1"/>
</dbReference>
<evidence type="ECO:0000313" key="1">
    <source>
        <dbReference type="EnsemblMetazoa" id="XP_014246542.1"/>
    </source>
</evidence>
<evidence type="ECO:0000313" key="2">
    <source>
        <dbReference type="Proteomes" id="UP000494040"/>
    </source>
</evidence>
<dbReference type="PANTHER" id="PTHR21055">
    <property type="entry name" value="PROTEIN PHOSPHATASE 1 REGULATORY SUBUNIT 36"/>
    <property type="match status" value="1"/>
</dbReference>
<dbReference type="GO" id="GO:0019902">
    <property type="term" value="F:phosphatase binding"/>
    <property type="evidence" value="ECO:0007669"/>
    <property type="project" value="InterPro"/>
</dbReference>
<accession>A0A8I6RJM1</accession>
<protein>
    <submittedName>
        <fullName evidence="1">Uncharacterized protein</fullName>
    </submittedName>
</protein>
<name>A0A8I6RJM1_CIMLE</name>
<keyword evidence="2" id="KW-1185">Reference proteome</keyword>
<dbReference type="InterPro" id="IPR026142">
    <property type="entry name" value="Pro_pase_1_reg_su_36"/>
</dbReference>
<dbReference type="OrthoDB" id="6724830at2759"/>
<dbReference type="GeneID" id="106664948"/>
<dbReference type="RefSeq" id="XP_014246542.1">
    <property type="nucleotide sequence ID" value="XM_014391056.2"/>
</dbReference>
<sequence>MQLNCSKIFQYSPILQFSLLLSKNVMLCTGSSLVFVRKNKNNGQYNLTAQEIKCWVKMSRRYTDSKDLLRVSWIDRKVKEYEPKEVEKVQPKVVHLRFFDGISDFHIQYFVEKFRRKQTKENDVITLNDVKDVVLYTFWGNLNPNFIDFFYTIAVDQFLRALLLYFQYFIRLFYIIVERSKLKKTHISHPNSKLHETKWRQQLSDLRFIVAREYSSILLGLKGTAKFHHFCSNNQSPESDRMLYENLHLFSLRILEVVLGERENLALYEEFNRLFMTGTIGTKKRKKGILNKLDVDLEFPFYCPKLQFKTPLVKELYRPNRDPILKNIGVKKMETIPDDYLLGVELGLLCNEEHFTEANFSFGILGKERVLFDPLFAFREDLLMDVQDCSKYEVKHKTTFGEWTVDRRQAYSVLAKIDANSPYNVKNKFYEPNKNARRERIQLREMWIQNSDLKCRLKYGLETGERAILTPKELENKRNQRILKVDDLPNKQLSDELIAKLLVSTTQKKHLKDLSLSSLLSFSSSSEQIQPDAVSLFEDEKDAIQPTS</sequence>
<dbReference type="EnsemblMetazoa" id="XM_014391056.2">
    <property type="protein sequence ID" value="XP_014246542.1"/>
    <property type="gene ID" value="LOC106664948"/>
</dbReference>
<dbReference type="OMA" id="REMNIMF"/>
<dbReference type="AlphaFoldDB" id="A0A8I6RJM1"/>
<dbReference type="KEGG" id="clec:106664948"/>
<dbReference type="PANTHER" id="PTHR21055:SF3">
    <property type="entry name" value="PROTEIN PHOSPHATASE 1 REGULATORY SUBUNIT 36"/>
    <property type="match status" value="1"/>
</dbReference>
<dbReference type="Proteomes" id="UP000494040">
    <property type="component" value="Unassembled WGS sequence"/>
</dbReference>
<proteinExistence type="predicted"/>
<organism evidence="1 2">
    <name type="scientific">Cimex lectularius</name>
    <name type="common">Bed bug</name>
    <name type="synonym">Acanthia lectularia</name>
    <dbReference type="NCBI Taxonomy" id="79782"/>
    <lineage>
        <taxon>Eukaryota</taxon>
        <taxon>Metazoa</taxon>
        <taxon>Ecdysozoa</taxon>
        <taxon>Arthropoda</taxon>
        <taxon>Hexapoda</taxon>
        <taxon>Insecta</taxon>
        <taxon>Pterygota</taxon>
        <taxon>Neoptera</taxon>
        <taxon>Paraneoptera</taxon>
        <taxon>Hemiptera</taxon>
        <taxon>Heteroptera</taxon>
        <taxon>Panheteroptera</taxon>
        <taxon>Cimicomorpha</taxon>
        <taxon>Cimicidae</taxon>
        <taxon>Cimex</taxon>
    </lineage>
</organism>